<dbReference type="Pfam" id="PF00873">
    <property type="entry name" value="ACR_tran"/>
    <property type="match status" value="2"/>
</dbReference>
<dbReference type="Proteomes" id="UP000078090">
    <property type="component" value="Unassembled WGS sequence"/>
</dbReference>
<dbReference type="Gene3D" id="3.30.70.1440">
    <property type="entry name" value="Multidrug efflux transporter AcrB pore domain"/>
    <property type="match status" value="1"/>
</dbReference>
<proteinExistence type="predicted"/>
<feature type="transmembrane region" description="Helical" evidence="1">
    <location>
        <begin position="475"/>
        <end position="500"/>
    </location>
</feature>
<feature type="transmembrane region" description="Helical" evidence="1">
    <location>
        <begin position="373"/>
        <end position="392"/>
    </location>
</feature>
<dbReference type="InterPro" id="IPR001036">
    <property type="entry name" value="Acrflvin-R"/>
</dbReference>
<comment type="caution">
    <text evidence="2">The sequence shown here is derived from an EMBL/GenBank/DDBJ whole genome shotgun (WGS) entry which is preliminary data.</text>
</comment>
<feature type="transmembrane region" description="Helical" evidence="1">
    <location>
        <begin position="1030"/>
        <end position="1050"/>
    </location>
</feature>
<feature type="transmembrane region" description="Helical" evidence="1">
    <location>
        <begin position="1056"/>
        <end position="1079"/>
    </location>
</feature>
<feature type="transmembrane region" description="Helical" evidence="1">
    <location>
        <begin position="939"/>
        <end position="962"/>
    </location>
</feature>
<dbReference type="GO" id="GO:0005886">
    <property type="term" value="C:plasma membrane"/>
    <property type="evidence" value="ECO:0007669"/>
    <property type="project" value="TreeGrafter"/>
</dbReference>
<dbReference type="Gene3D" id="3.30.70.1320">
    <property type="entry name" value="Multidrug efflux transporter AcrB pore domain like"/>
    <property type="match status" value="1"/>
</dbReference>
<keyword evidence="1" id="KW-1133">Transmembrane helix</keyword>
<dbReference type="Gene3D" id="3.30.70.1430">
    <property type="entry name" value="Multidrug efflux transporter AcrB pore domain"/>
    <property type="match status" value="2"/>
</dbReference>
<dbReference type="InterPro" id="IPR027463">
    <property type="entry name" value="AcrB_DN_DC_subdom"/>
</dbReference>
<reference evidence="2 3" key="1">
    <citation type="submission" date="2016-03" db="EMBL/GenBank/DDBJ databases">
        <authorList>
            <person name="Ploux O."/>
        </authorList>
    </citation>
    <scope>NUCLEOTIDE SEQUENCE [LARGE SCALE GENOMIC DNA]</scope>
    <source>
        <strain evidence="2 3">R-45363</strain>
    </source>
</reference>
<keyword evidence="1" id="KW-0812">Transmembrane</keyword>
<protein>
    <submittedName>
        <fullName evidence="2">Acriflavine resistance protein B</fullName>
    </submittedName>
</protein>
<keyword evidence="1" id="KW-0472">Membrane</keyword>
<sequence>MSELNKTVEAKKDSITVAIVRLFTTSHLSLLFLLISLLAGAAALTLTPREEDPQIIVPVMDVFVHYPGASSEEVEKRVTTPLEVLLKQIQGVEYVYSASRPGESLVTVRYRVGESIEDSLIKTRDKLQANLDIIPPGVSDWVVKPVEIDDVPILLLSLSMPKADEDIMAVRRIAEELIERLRAIDDVGKSWVIGAAPRQISVYPDSAKLQASGLSLPEIQQALAQSNVNLPTGRLNQHNNEILLEAGPHYETPEQIGATVLKNVAGRLVYLRDVAQIVDGPQDTEYYTRIGFGPGVEQMKTVGHKGGPLPVAGEERQMATIAIAKRRGSNAVGVAEQVLALTEELHGTLIPDEVLVTVTRNYGETADHKVNELVMHLSIAILTIIVLLALALGFKESLIVSLAVPMTFAITLLCDLIFGYTINRVTLFALILSLGLLVDDPIVDVENIHRHYKLRKEPPLQALLTAVDEIRPPTILATFAVIMSFVPMFFITGMMGPYMAPMAFNVPIAMLMSLLIAFTVTPWASYKLLKGDYGKDHGPEFRLQETRGFKLYQAIMAPLLNHKSKALWFLLAVFVAFVLSTLMAVTRVVPLKLLPFDNKNELQLVIDMPRGSSLEATNEVATALGQYLSTVNEVSSYQTYVGLASPMDFNGLVRHYYLRQGAYVGDLRIILVDKTRREQQSHAIALRMRPDIERIGQKFGANLKIVEMPPGPPVLSSVVAEIYGPPEAGYQDLVSVSKHVREHLQTTEGVVDVDDYVQAPQDQWQFVLNQDKAALLGITSQQVASSLKLAVEGGVAGTLHIASERQPLLITLQYPRAACSSEADLLNLSVKSAKGDLIRLSEIGRFSHELADQTIYHKNLRQVSYVLGEMAGRSPVEAVWDLQDALEQQPLPAGYSAEMAGEGEWKITVDVFRDLGLAFAAAMVMIYILLVGQTGSLGVPLIMMIAIPLTVIGIMPGFWFINLFASDVGLYADPVYFTATAMIGMIALAGIVVRNSIILIDFIENIYRGNPDISLADAIIEAGATRLNPIFLTAASAVLGSVMIVLDPIFSGLAWSFIFGIIASTLFSLVVIPLVYFLINRDMPKQVQVEE</sequence>
<evidence type="ECO:0000313" key="2">
    <source>
        <dbReference type="EMBL" id="OAI07576.1"/>
    </source>
</evidence>
<dbReference type="OrthoDB" id="9757940at2"/>
<dbReference type="GO" id="GO:0042910">
    <property type="term" value="F:xenobiotic transmembrane transporter activity"/>
    <property type="evidence" value="ECO:0007669"/>
    <property type="project" value="TreeGrafter"/>
</dbReference>
<dbReference type="AlphaFoldDB" id="A0A177MP71"/>
<dbReference type="RefSeq" id="WP_064007544.1">
    <property type="nucleotide sequence ID" value="NZ_LUUG01000050.1"/>
</dbReference>
<gene>
    <name evidence="2" type="ORF">A1332_08825</name>
</gene>
<dbReference type="PANTHER" id="PTHR32063:SF16">
    <property type="entry name" value="CATION EFFLUX SYSTEM (ACRB_ACRD_ACRF FAMILY)"/>
    <property type="match status" value="1"/>
</dbReference>
<feature type="transmembrane region" description="Helical" evidence="1">
    <location>
        <begin position="974"/>
        <end position="993"/>
    </location>
</feature>
<evidence type="ECO:0000256" key="1">
    <source>
        <dbReference type="SAM" id="Phobius"/>
    </source>
</evidence>
<dbReference type="SUPFAM" id="SSF82693">
    <property type="entry name" value="Multidrug efflux transporter AcrB pore domain, PN1, PN2, PC1 and PC2 subdomains"/>
    <property type="match status" value="3"/>
</dbReference>
<dbReference type="SUPFAM" id="SSF82714">
    <property type="entry name" value="Multidrug efflux transporter AcrB TolC docking domain, DN and DC subdomains"/>
    <property type="match status" value="2"/>
</dbReference>
<dbReference type="Gene3D" id="3.30.2090.10">
    <property type="entry name" value="Multidrug efflux transporter AcrB TolC docking domain, DN and DC subdomains"/>
    <property type="match status" value="2"/>
</dbReference>
<dbReference type="SUPFAM" id="SSF82866">
    <property type="entry name" value="Multidrug efflux transporter AcrB transmembrane domain"/>
    <property type="match status" value="2"/>
</dbReference>
<feature type="transmembrane region" description="Helical" evidence="1">
    <location>
        <begin position="566"/>
        <end position="585"/>
    </location>
</feature>
<feature type="transmembrane region" description="Helical" evidence="1">
    <location>
        <begin position="506"/>
        <end position="526"/>
    </location>
</feature>
<feature type="transmembrane region" description="Helical" evidence="1">
    <location>
        <begin position="399"/>
        <end position="419"/>
    </location>
</feature>
<accession>A0A177MP71</accession>
<name>A0A177MP71_METMH</name>
<dbReference type="PRINTS" id="PR00702">
    <property type="entry name" value="ACRIFLAVINRP"/>
</dbReference>
<feature type="transmembrane region" description="Helical" evidence="1">
    <location>
        <begin position="915"/>
        <end position="932"/>
    </location>
</feature>
<dbReference type="Gene3D" id="1.20.1640.10">
    <property type="entry name" value="Multidrug efflux transporter AcrB transmembrane domain"/>
    <property type="match status" value="2"/>
</dbReference>
<dbReference type="PANTHER" id="PTHR32063">
    <property type="match status" value="1"/>
</dbReference>
<dbReference type="EMBL" id="LUUG01000050">
    <property type="protein sequence ID" value="OAI07576.1"/>
    <property type="molecule type" value="Genomic_DNA"/>
</dbReference>
<evidence type="ECO:0000313" key="3">
    <source>
        <dbReference type="Proteomes" id="UP000078090"/>
    </source>
</evidence>
<organism evidence="2 3">
    <name type="scientific">Methylomonas methanica</name>
    <dbReference type="NCBI Taxonomy" id="421"/>
    <lineage>
        <taxon>Bacteria</taxon>
        <taxon>Pseudomonadati</taxon>
        <taxon>Pseudomonadota</taxon>
        <taxon>Gammaproteobacteria</taxon>
        <taxon>Methylococcales</taxon>
        <taxon>Methylococcaceae</taxon>
        <taxon>Methylomonas</taxon>
    </lineage>
</organism>